<dbReference type="CDD" id="cd00187">
    <property type="entry name" value="TOP4c"/>
    <property type="match status" value="1"/>
</dbReference>
<evidence type="ECO:0000256" key="13">
    <source>
        <dbReference type="RuleBase" id="RU362094"/>
    </source>
</evidence>
<keyword evidence="8" id="KW-0460">Magnesium</keyword>
<feature type="region of interest" description="Disordered" evidence="14">
    <location>
        <begin position="1392"/>
        <end position="1662"/>
    </location>
</feature>
<evidence type="ECO:0000313" key="17">
    <source>
        <dbReference type="EMBL" id="EAS03937.3"/>
    </source>
</evidence>
<dbReference type="InterPro" id="IPR036890">
    <property type="entry name" value="HATPase_C_sf"/>
</dbReference>
<sequence length="1662" mass="191623">MSVETTYQKKTQLEHILLRPDTYVGSNEYQDEQMWVLADDGSSFENRQIKYVPALYKIFDEILVNAADNYQRDKRMKRLDVIIDQKNNCISILNDGKGIPVQIHKEYNIYVPELIFGHLLTSSNYNDEEKKVVGGRNGFGAKLTNIFSTKFIVESADSKNKKKFQMTWTKNMSEQSEPQISSYTESDYTKITFYPDLKKFHMKELEKDIVDLMKKRVYDMAGVIGGSVKVSLNGERISISSFSDYCDFYLKNQGAEVIKVSDNKGTNNQRWEVIASLSEGQFQQVSFVNSICTSKGGTHVNYITDQITEKLMETLKKKEKSLNIKQFQVKSHLWIFVNCLIENPSFDTQTKETLTLRQQSFGSTCEVSEKFIKELLKSNIINHILLQARAKEQAKMAKTLSAKKQSRLLGVPKLEDANDAGTRNAESCTLIITEGDSAKALAMSGIEVVGRDKFGVFPLKGKMLNVRDSTSKQITENLEIQNIIKVMGMKLNTNYDNVKSLRYGSIMIMADQDHDGSHIKGLFINFIQNFWPSLFQMDGFLKEFITPIVKVRKGNQSISFFSIQDFKRWKSTCPNQHLWKIKYYKGLGTSTDQEAQEYFGNINKHVISFKYNGKDDEDAIDLAFNKKRAEDRKKWLVKYDPEENVDHSQKHLTYKDFVNKELINFSNSDNARSIPSLCDGLKPGQRKILFACFKRNLKNEIKVAQLSGYVAEHSAYHHGEQSLESTIVGMAQSFVGTNNINYLMPIGQFGSRNMGGKEAASARYIHTCLNKITRCVFPEPDDHILYYLEDEGQQVEPIYYLPIIPTALLNGADGIGTGWSTSIPCYNPRELVDSIEKRMMGVPFTDLLPWYKGFTGEISNNEKSQITVSGKYHLVNETTIEITELPIKKWIRDYKNFLEEKLESTKDKDPEIEDIKEYHAGNRVHFVVKMSEKQMEKVQREGIDKYFKLQSTIPTTNMVLFNHEGKLTRYANICEIMEEFYEVRLNAYKRRKEYLVSKIERDLEILSNKKRFILAVINESIRVRNAKRKDLIKELSVQGYVQMKDMPKIKSSKLTSQLEQEQNQDSNEENFETNPNEINAKEYNYLLSLPMWSLTYEKVEEIKQEQKNKQDELDKLVATEVIDIWKEDLKNFIECLDQIEEEEDEEMRKRMKKQSNSKVKQGSTASSKLKKKPTKKKQDSDDDDDDAMDIEEDGDGSDFDTGKKKQKKKPSSAPSSQAGPKGKIGDYKPNLSQDTGISSKTNKNNQNTLGFIKQQAPITTQVKTQPEVKKPVDPLLETLEKYTFKKENTQTQKEENNTQNSVISQILSQNYSLSLEERLKLRAGENSQNLTQQTNGFSQQVNTQQDYNNLGNKDEEEEDDLLFNFKKEKKEKQSTDIFDELDDLDALFNEKRQGADLENEEEQLTKKRVLNEGEPKSIAQNKKQTKEINDEDLEYNLFKDEKPKQKKPPATAASKSKKVINKNEDDDEDFNDDLSEDEKPKKKRSNQTQSKTKKQKNESEDEDFNSKESDEKPKQRKSNSNSQKARKPKKMSDDEGEEDDDFIIPDEDSDEEKPKKRKSNATKPKNNKEDKDNQKSKKNRTDSPKLKITNSEDEDVAELKQNEVLQTRTRGKRNPIPRKMIIDNSDEDFSEEEEFGNSKKKSVNSKSQKKQKDDESSDECYF</sequence>
<dbReference type="CDD" id="cd03481">
    <property type="entry name" value="TopoIIA_Trans_ScTopoIIA"/>
    <property type="match status" value="1"/>
</dbReference>
<protein>
    <recommendedName>
        <fullName evidence="13">DNA topoisomerase 2</fullName>
        <ecNumber evidence="13">5.6.2.2</ecNumber>
    </recommendedName>
</protein>
<dbReference type="GO" id="GO:0006265">
    <property type="term" value="P:DNA topological change"/>
    <property type="evidence" value="ECO:0007669"/>
    <property type="project" value="UniProtKB-UniRule"/>
</dbReference>
<keyword evidence="6 13" id="KW-0547">Nucleotide-binding</keyword>
<keyword evidence="10 12" id="KW-0238">DNA-binding</keyword>
<dbReference type="Gene3D" id="3.30.230.10">
    <property type="match status" value="1"/>
</dbReference>
<evidence type="ECO:0000256" key="10">
    <source>
        <dbReference type="ARBA" id="ARBA00023125"/>
    </source>
</evidence>
<dbReference type="Proteomes" id="UP000009168">
    <property type="component" value="Unassembled WGS sequence"/>
</dbReference>
<feature type="compositionally biased region" description="Basic and acidic residues" evidence="14">
    <location>
        <begin position="1504"/>
        <end position="1513"/>
    </location>
</feature>
<dbReference type="PROSITE" id="PS00177">
    <property type="entry name" value="TOPOISOMERASE_II"/>
    <property type="match status" value="1"/>
</dbReference>
<comment type="cofactor">
    <cofactor evidence="3">
        <name>Mg(2+)</name>
        <dbReference type="ChEBI" id="CHEBI:18420"/>
    </cofactor>
</comment>
<dbReference type="SMART" id="SM00434">
    <property type="entry name" value="TOP4c"/>
    <property type="match status" value="1"/>
</dbReference>
<dbReference type="PROSITE" id="PS52040">
    <property type="entry name" value="TOPO_IIA"/>
    <property type="match status" value="1"/>
</dbReference>
<dbReference type="Gene3D" id="3.40.50.670">
    <property type="match status" value="1"/>
</dbReference>
<dbReference type="GO" id="GO:0046872">
    <property type="term" value="F:metal ion binding"/>
    <property type="evidence" value="ECO:0007669"/>
    <property type="project" value="UniProtKB-KW"/>
</dbReference>
<dbReference type="FunFam" id="3.90.199.10:FF:000002">
    <property type="entry name" value="DNA topoisomerase 2"/>
    <property type="match status" value="1"/>
</dbReference>
<feature type="compositionally biased region" description="Low complexity" evidence="14">
    <location>
        <begin position="1211"/>
        <end position="1221"/>
    </location>
</feature>
<dbReference type="CDD" id="cd16930">
    <property type="entry name" value="HATPase_TopII-like"/>
    <property type="match status" value="1"/>
</dbReference>
<evidence type="ECO:0000256" key="1">
    <source>
        <dbReference type="ARBA" id="ARBA00000185"/>
    </source>
</evidence>
<dbReference type="InterPro" id="IPR002205">
    <property type="entry name" value="Topo_IIA_dom_A"/>
</dbReference>
<dbReference type="InterPro" id="IPR050634">
    <property type="entry name" value="DNA_Topoisomerase_II"/>
</dbReference>
<dbReference type="InterPro" id="IPR001154">
    <property type="entry name" value="TopoII_euk"/>
</dbReference>
<evidence type="ECO:0000313" key="18">
    <source>
        <dbReference type="Proteomes" id="UP000009168"/>
    </source>
</evidence>
<dbReference type="Gene3D" id="3.30.1490.30">
    <property type="match status" value="1"/>
</dbReference>
<dbReference type="InterPro" id="IPR013760">
    <property type="entry name" value="Topo_IIA-like_dom_sf"/>
</dbReference>
<dbReference type="FunFam" id="3.30.1490.30:FF:000001">
    <property type="entry name" value="DNA topoisomerase 2"/>
    <property type="match status" value="1"/>
</dbReference>
<gene>
    <name evidence="17" type="ORF">TTHERM_00456750</name>
</gene>
<dbReference type="GeneID" id="7828801"/>
<dbReference type="InterPro" id="IPR031660">
    <property type="entry name" value="TOPRIM_C"/>
</dbReference>
<feature type="compositionally biased region" description="Polar residues" evidence="14">
    <location>
        <begin position="1230"/>
        <end position="1249"/>
    </location>
</feature>
<dbReference type="InterPro" id="IPR006171">
    <property type="entry name" value="TOPRIM_dom"/>
</dbReference>
<dbReference type="FunFam" id="3.30.230.10:FF:000008">
    <property type="entry name" value="DNA topoisomerase 2"/>
    <property type="match status" value="1"/>
</dbReference>
<comment type="catalytic activity">
    <reaction evidence="1 12 13">
        <text>ATP-dependent breakage, passage and rejoining of double-stranded DNA.</text>
        <dbReference type="EC" id="5.6.2.2"/>
    </reaction>
</comment>
<dbReference type="KEGG" id="tet:TTHERM_00456750"/>
<dbReference type="InterPro" id="IPR013759">
    <property type="entry name" value="Topo_IIA_B_C"/>
</dbReference>
<keyword evidence="11 12" id="KW-0413">Isomerase</keyword>
<evidence type="ECO:0000256" key="9">
    <source>
        <dbReference type="ARBA" id="ARBA00023029"/>
    </source>
</evidence>
<dbReference type="Gene3D" id="3.90.199.10">
    <property type="entry name" value="Topoisomerase II, domain 5"/>
    <property type="match status" value="1"/>
</dbReference>
<keyword evidence="5" id="KW-0479">Metal-binding</keyword>
<dbReference type="Pfam" id="PF16898">
    <property type="entry name" value="TOPRIM_C"/>
    <property type="match status" value="1"/>
</dbReference>
<comment type="similarity">
    <text evidence="4 13">Belongs to the type II topoisomerase family.</text>
</comment>
<dbReference type="PRINTS" id="PR01158">
    <property type="entry name" value="TOPISMRASEII"/>
</dbReference>
<evidence type="ECO:0000256" key="3">
    <source>
        <dbReference type="ARBA" id="ARBA00001946"/>
    </source>
</evidence>
<accession>I7MA91</accession>
<dbReference type="FunFam" id="3.30.565.10:FF:000004">
    <property type="entry name" value="DNA topoisomerase 2"/>
    <property type="match status" value="1"/>
</dbReference>
<evidence type="ECO:0000256" key="14">
    <source>
        <dbReference type="SAM" id="MobiDB-lite"/>
    </source>
</evidence>
<dbReference type="GO" id="GO:0005634">
    <property type="term" value="C:nucleus"/>
    <property type="evidence" value="ECO:0007669"/>
    <property type="project" value="TreeGrafter"/>
</dbReference>
<dbReference type="STRING" id="312017.I7MA91"/>
<dbReference type="OrthoDB" id="276498at2759"/>
<feature type="compositionally biased region" description="Acidic residues" evidence="14">
    <location>
        <begin position="1180"/>
        <end position="1198"/>
    </location>
</feature>
<keyword evidence="7 13" id="KW-0067">ATP-binding</keyword>
<feature type="compositionally biased region" description="Acidic residues" evidence="14">
    <location>
        <begin position="1464"/>
        <end position="1476"/>
    </location>
</feature>
<dbReference type="SUPFAM" id="SSF54211">
    <property type="entry name" value="Ribosomal protein S5 domain 2-like"/>
    <property type="match status" value="1"/>
</dbReference>
<dbReference type="InterPro" id="IPR018522">
    <property type="entry name" value="TopoIIA_CS"/>
</dbReference>
<dbReference type="GO" id="GO:0003918">
    <property type="term" value="F:DNA topoisomerase type II (double strand cut, ATP-hydrolyzing) activity"/>
    <property type="evidence" value="ECO:0007669"/>
    <property type="project" value="UniProtKB-UniRule"/>
</dbReference>
<feature type="compositionally biased region" description="Basic residues" evidence="14">
    <location>
        <begin position="1638"/>
        <end position="1649"/>
    </location>
</feature>
<dbReference type="GO" id="GO:0000712">
    <property type="term" value="P:resolution of meiotic recombination intermediates"/>
    <property type="evidence" value="ECO:0007669"/>
    <property type="project" value="TreeGrafter"/>
</dbReference>
<evidence type="ECO:0000256" key="6">
    <source>
        <dbReference type="ARBA" id="ARBA00022741"/>
    </source>
</evidence>
<dbReference type="FunFam" id="3.30.1360.40:FF:000003">
    <property type="entry name" value="DNA topoisomerase 2"/>
    <property type="match status" value="1"/>
</dbReference>
<evidence type="ECO:0000259" key="16">
    <source>
        <dbReference type="PROSITE" id="PS52040"/>
    </source>
</evidence>
<feature type="region of interest" description="Disordered" evidence="14">
    <location>
        <begin position="1144"/>
        <end position="1256"/>
    </location>
</feature>
<dbReference type="InterPro" id="IPR001241">
    <property type="entry name" value="Topo_IIA"/>
</dbReference>
<keyword evidence="18" id="KW-1185">Reference proteome</keyword>
<evidence type="ECO:0000256" key="2">
    <source>
        <dbReference type="ARBA" id="ARBA00001913"/>
    </source>
</evidence>
<organism evidence="17 18">
    <name type="scientific">Tetrahymena thermophila (strain SB210)</name>
    <dbReference type="NCBI Taxonomy" id="312017"/>
    <lineage>
        <taxon>Eukaryota</taxon>
        <taxon>Sar</taxon>
        <taxon>Alveolata</taxon>
        <taxon>Ciliophora</taxon>
        <taxon>Intramacronucleata</taxon>
        <taxon>Oligohymenophorea</taxon>
        <taxon>Hymenostomatida</taxon>
        <taxon>Tetrahymenina</taxon>
        <taxon>Tetrahymenidae</taxon>
        <taxon>Tetrahymena</taxon>
    </lineage>
</organism>
<evidence type="ECO:0000256" key="8">
    <source>
        <dbReference type="ARBA" id="ARBA00022842"/>
    </source>
</evidence>
<dbReference type="Pfam" id="PF00521">
    <property type="entry name" value="DNA_topoisoIV"/>
    <property type="match status" value="1"/>
</dbReference>
<dbReference type="PANTHER" id="PTHR10169:SF38">
    <property type="entry name" value="DNA TOPOISOMERASE 2"/>
    <property type="match status" value="1"/>
</dbReference>
<feature type="compositionally biased region" description="Basic and acidic residues" evidence="14">
    <location>
        <begin position="1566"/>
        <end position="1585"/>
    </location>
</feature>
<evidence type="ECO:0000256" key="12">
    <source>
        <dbReference type="PROSITE-ProRule" id="PRU01384"/>
    </source>
</evidence>
<dbReference type="Pfam" id="PF02518">
    <property type="entry name" value="HATPase_c"/>
    <property type="match status" value="1"/>
</dbReference>
<keyword evidence="9 12" id="KW-0799">Topoisomerase</keyword>
<dbReference type="PRINTS" id="PR00418">
    <property type="entry name" value="TPI2FAMILY"/>
</dbReference>
<feature type="domain" description="Topo IIA-type catalytic" evidence="16">
    <location>
        <begin position="674"/>
        <end position="1129"/>
    </location>
</feature>
<feature type="compositionally biased region" description="Basic and acidic residues" evidence="14">
    <location>
        <begin position="1403"/>
        <end position="1415"/>
    </location>
</feature>
<evidence type="ECO:0000259" key="15">
    <source>
        <dbReference type="PROSITE" id="PS50880"/>
    </source>
</evidence>
<dbReference type="FunFam" id="3.40.50.670:FF:000001">
    <property type="entry name" value="DNA topoisomerase 2"/>
    <property type="match status" value="2"/>
</dbReference>
<feature type="compositionally biased region" description="Polar residues" evidence="14">
    <location>
        <begin position="1156"/>
        <end position="1167"/>
    </location>
</feature>
<dbReference type="GO" id="GO:0000819">
    <property type="term" value="P:sister chromatid segregation"/>
    <property type="evidence" value="ECO:0007669"/>
    <property type="project" value="TreeGrafter"/>
</dbReference>
<dbReference type="InterPro" id="IPR034157">
    <property type="entry name" value="TOPRIM_TopoII"/>
</dbReference>
<dbReference type="InterPro" id="IPR014721">
    <property type="entry name" value="Ribsml_uS5_D2-typ_fold_subgr"/>
</dbReference>
<evidence type="ECO:0000256" key="5">
    <source>
        <dbReference type="ARBA" id="ARBA00022723"/>
    </source>
</evidence>
<evidence type="ECO:0000256" key="11">
    <source>
        <dbReference type="ARBA" id="ARBA00023235"/>
    </source>
</evidence>
<proteinExistence type="inferred from homology"/>
<dbReference type="EMBL" id="GG662464">
    <property type="protein sequence ID" value="EAS03937.3"/>
    <property type="molecule type" value="Genomic_DNA"/>
</dbReference>
<feature type="compositionally biased region" description="Acidic residues" evidence="14">
    <location>
        <begin position="1624"/>
        <end position="1635"/>
    </location>
</feature>
<evidence type="ECO:0000256" key="4">
    <source>
        <dbReference type="ARBA" id="ARBA00011080"/>
    </source>
</evidence>
<dbReference type="PROSITE" id="PS50880">
    <property type="entry name" value="TOPRIM"/>
    <property type="match status" value="1"/>
</dbReference>
<dbReference type="InterPro" id="IPR013758">
    <property type="entry name" value="Topo_IIA_A/C_ab"/>
</dbReference>
<comment type="subunit">
    <text evidence="13">Homodimer.</text>
</comment>
<feature type="region of interest" description="Disordered" evidence="14">
    <location>
        <begin position="1051"/>
        <end position="1075"/>
    </location>
</feature>
<dbReference type="EC" id="5.6.2.2" evidence="13"/>
<dbReference type="SUPFAM" id="SSF55874">
    <property type="entry name" value="ATPase domain of HSP90 chaperone/DNA topoisomerase II/histidine kinase"/>
    <property type="match status" value="1"/>
</dbReference>
<dbReference type="CDD" id="cd03365">
    <property type="entry name" value="TOPRIM_TopoIIA"/>
    <property type="match status" value="1"/>
</dbReference>
<comment type="function">
    <text evidence="13">Control of topological states of DNA by transient breakage and subsequent rejoining of DNA strands. Topoisomerase II makes double-strand breaks.</text>
</comment>
<dbReference type="Gene3D" id="3.30.565.10">
    <property type="entry name" value="Histidine kinase-like ATPase, C-terminal domain"/>
    <property type="match status" value="1"/>
</dbReference>
<feature type="active site" description="O-(5'-phospho-DNA)-tyrosine intermediate" evidence="12">
    <location>
        <position position="764"/>
    </location>
</feature>
<dbReference type="FunCoup" id="I7MA91">
    <property type="interactions" value="385"/>
</dbReference>
<dbReference type="GO" id="GO:0005524">
    <property type="term" value="F:ATP binding"/>
    <property type="evidence" value="ECO:0007669"/>
    <property type="project" value="UniProtKB-UniRule"/>
</dbReference>
<dbReference type="InterPro" id="IPR013757">
    <property type="entry name" value="Topo_IIA_A_a_sf"/>
</dbReference>
<comment type="cofactor">
    <cofactor evidence="2">
        <name>Ca(2+)</name>
        <dbReference type="ChEBI" id="CHEBI:29108"/>
    </cofactor>
</comment>
<dbReference type="Pfam" id="PF01751">
    <property type="entry name" value="Toprim"/>
    <property type="match status" value="1"/>
</dbReference>
<name>I7MA91_TETTS</name>
<dbReference type="PANTHER" id="PTHR10169">
    <property type="entry name" value="DNA TOPOISOMERASE/GYRASE"/>
    <property type="match status" value="1"/>
</dbReference>
<dbReference type="Pfam" id="PF00204">
    <property type="entry name" value="DNA_gyraseB"/>
    <property type="match status" value="1"/>
</dbReference>
<dbReference type="InParanoid" id="I7MA91"/>
<dbReference type="Gene3D" id="1.10.268.10">
    <property type="entry name" value="Topoisomerase, domain 3"/>
    <property type="match status" value="1"/>
</dbReference>
<dbReference type="GO" id="GO:0003677">
    <property type="term" value="F:DNA binding"/>
    <property type="evidence" value="ECO:0007669"/>
    <property type="project" value="UniProtKB-UniRule"/>
</dbReference>
<dbReference type="RefSeq" id="XP_001024182.3">
    <property type="nucleotide sequence ID" value="XM_001024182.3"/>
</dbReference>
<dbReference type="InterPro" id="IPR013506">
    <property type="entry name" value="Topo_IIA_bsu_dom2"/>
</dbReference>
<dbReference type="InterPro" id="IPR020568">
    <property type="entry name" value="Ribosomal_Su5_D2-typ_SF"/>
</dbReference>
<feature type="compositionally biased region" description="Acidic residues" evidence="14">
    <location>
        <begin position="1534"/>
        <end position="1551"/>
    </location>
</feature>
<reference evidence="18" key="1">
    <citation type="journal article" date="2006" name="PLoS Biol.">
        <title>Macronuclear genome sequence of the ciliate Tetrahymena thermophila, a model eukaryote.</title>
        <authorList>
            <person name="Eisen J.A."/>
            <person name="Coyne R.S."/>
            <person name="Wu M."/>
            <person name="Wu D."/>
            <person name="Thiagarajan M."/>
            <person name="Wortman J.R."/>
            <person name="Badger J.H."/>
            <person name="Ren Q."/>
            <person name="Amedeo P."/>
            <person name="Jones K.M."/>
            <person name="Tallon L.J."/>
            <person name="Delcher A.L."/>
            <person name="Salzberg S.L."/>
            <person name="Silva J.C."/>
            <person name="Haas B.J."/>
            <person name="Majoros W.H."/>
            <person name="Farzad M."/>
            <person name="Carlton J.M."/>
            <person name="Smith R.K. Jr."/>
            <person name="Garg J."/>
            <person name="Pearlman R.E."/>
            <person name="Karrer K.M."/>
            <person name="Sun L."/>
            <person name="Manning G."/>
            <person name="Elde N.C."/>
            <person name="Turkewitz A.P."/>
            <person name="Asai D.J."/>
            <person name="Wilkes D.E."/>
            <person name="Wang Y."/>
            <person name="Cai H."/>
            <person name="Collins K."/>
            <person name="Stewart B.A."/>
            <person name="Lee S.R."/>
            <person name="Wilamowska K."/>
            <person name="Weinberg Z."/>
            <person name="Ruzzo W.L."/>
            <person name="Wloga D."/>
            <person name="Gaertig J."/>
            <person name="Frankel J."/>
            <person name="Tsao C.-C."/>
            <person name="Gorovsky M.A."/>
            <person name="Keeling P.J."/>
            <person name="Waller R.F."/>
            <person name="Patron N.J."/>
            <person name="Cherry J.M."/>
            <person name="Stover N.A."/>
            <person name="Krieger C.J."/>
            <person name="del Toro C."/>
            <person name="Ryder H.F."/>
            <person name="Williamson S.C."/>
            <person name="Barbeau R.A."/>
            <person name="Hamilton E.P."/>
            <person name="Orias E."/>
        </authorList>
    </citation>
    <scope>NUCLEOTIDE SEQUENCE [LARGE SCALE GENOMIC DNA]</scope>
    <source>
        <strain evidence="18">SB210</strain>
    </source>
</reference>
<dbReference type="SUPFAM" id="SSF56719">
    <property type="entry name" value="Type II DNA topoisomerase"/>
    <property type="match status" value="1"/>
</dbReference>
<dbReference type="SMART" id="SM00433">
    <property type="entry name" value="TOP2c"/>
    <property type="match status" value="1"/>
</dbReference>
<evidence type="ECO:0000256" key="7">
    <source>
        <dbReference type="ARBA" id="ARBA00022840"/>
    </source>
</evidence>
<dbReference type="InterPro" id="IPR003594">
    <property type="entry name" value="HATPase_dom"/>
</dbReference>
<dbReference type="eggNOG" id="KOG0355">
    <property type="taxonomic scope" value="Eukaryota"/>
</dbReference>
<feature type="domain" description="Toprim" evidence="15">
    <location>
        <begin position="428"/>
        <end position="542"/>
    </location>
</feature>
<dbReference type="Gene3D" id="3.30.1360.40">
    <property type="match status" value="1"/>
</dbReference>